<evidence type="ECO:0000256" key="2">
    <source>
        <dbReference type="ARBA" id="ARBA00022759"/>
    </source>
</evidence>
<keyword evidence="4" id="KW-0378">Hydrolase</keyword>
<dbReference type="Gene3D" id="1.10.150.20">
    <property type="entry name" value="5' to 3' exonuclease, C-terminal subdomain"/>
    <property type="match status" value="1"/>
</dbReference>
<dbReference type="Proteomes" id="UP000244093">
    <property type="component" value="Unassembled WGS sequence"/>
</dbReference>
<dbReference type="GO" id="GO:0003684">
    <property type="term" value="F:damaged DNA binding"/>
    <property type="evidence" value="ECO:0007669"/>
    <property type="project" value="TreeGrafter"/>
</dbReference>
<sequence length="246" mass="27785">MVKIYVDEREKASGIPEILKELGAAVIFKQLDVGDYIPAEGIIIERKRVDDLVNSIYEGRFFDQVKRLSASGSKAILLIEGDILKLRQTTENFKAIEAALVTAVLSFGLSVFYVDGSKHAAELIKYIAEKYQQQRSSKGTYVNLPTYKKERKPKTTDLRAWQVYILSSFPKIGPKLALRLLQKFGSLKSVLNAQITELARVEGMNEDKAKLIKSIVEWGEQRKPQEGLSKFLFKGSQAENLNDKNR</sequence>
<dbReference type="SUPFAM" id="SSF47781">
    <property type="entry name" value="RuvA domain 2-like"/>
    <property type="match status" value="1"/>
</dbReference>
<dbReference type="CDD" id="cd20075">
    <property type="entry name" value="XPF_nuclease_XPF_arch"/>
    <property type="match status" value="1"/>
</dbReference>
<accession>A0A2R7Y511</accession>
<proteinExistence type="predicted"/>
<dbReference type="PANTHER" id="PTHR10150">
    <property type="entry name" value="DNA REPAIR ENDONUCLEASE XPF"/>
    <property type="match status" value="1"/>
</dbReference>
<evidence type="ECO:0000256" key="5">
    <source>
        <dbReference type="ARBA" id="ARBA00023125"/>
    </source>
</evidence>
<dbReference type="Gene3D" id="3.40.50.10130">
    <property type="match status" value="1"/>
</dbReference>
<comment type="caution">
    <text evidence="8">The sequence shown here is derived from an EMBL/GenBank/DDBJ whole genome shotgun (WGS) entry which is preliminary data.</text>
</comment>
<dbReference type="Pfam" id="PF14520">
    <property type="entry name" value="HHH_5"/>
    <property type="match status" value="1"/>
</dbReference>
<keyword evidence="5" id="KW-0238">DNA-binding</keyword>
<keyword evidence="1" id="KW-0540">Nuclease</keyword>
<dbReference type="InterPro" id="IPR010994">
    <property type="entry name" value="RuvA_2-like"/>
</dbReference>
<dbReference type="SMART" id="SM00891">
    <property type="entry name" value="ERCC4"/>
    <property type="match status" value="1"/>
</dbReference>
<evidence type="ECO:0000259" key="7">
    <source>
        <dbReference type="SMART" id="SM00891"/>
    </source>
</evidence>
<evidence type="ECO:0000256" key="6">
    <source>
        <dbReference type="ARBA" id="ARBA00023204"/>
    </source>
</evidence>
<feature type="domain" description="ERCC4" evidence="7">
    <location>
        <begin position="3"/>
        <end position="83"/>
    </location>
</feature>
<dbReference type="InterPro" id="IPR006166">
    <property type="entry name" value="ERCC4_domain"/>
</dbReference>
<protein>
    <recommendedName>
        <fullName evidence="7">ERCC4 domain-containing protein</fullName>
    </recommendedName>
</protein>
<gene>
    <name evidence="8" type="ORF">B7O98_07335</name>
</gene>
<keyword evidence="6" id="KW-0234">DNA repair</keyword>
<dbReference type="AlphaFoldDB" id="A0A2R7Y511"/>
<name>A0A2R7Y511_9CREN</name>
<dbReference type="Pfam" id="PF02732">
    <property type="entry name" value="ERCC4"/>
    <property type="match status" value="1"/>
</dbReference>
<evidence type="ECO:0000256" key="1">
    <source>
        <dbReference type="ARBA" id="ARBA00022722"/>
    </source>
</evidence>
<dbReference type="SUPFAM" id="SSF52980">
    <property type="entry name" value="Restriction endonuclease-like"/>
    <property type="match status" value="1"/>
</dbReference>
<keyword evidence="3" id="KW-0227">DNA damage</keyword>
<dbReference type="GO" id="GO:1901255">
    <property type="term" value="P:nucleotide-excision repair involved in interstrand cross-link repair"/>
    <property type="evidence" value="ECO:0007669"/>
    <property type="project" value="TreeGrafter"/>
</dbReference>
<reference evidence="8 9" key="1">
    <citation type="journal article" date="2018" name="Syst. Appl. Microbiol.">
        <title>A new symbiotic nanoarchaeote (Candidatus Nanoclepta minutus) and its host (Zestosphaera tikiterensis gen. nov., sp. nov.) from a New Zealand hot spring.</title>
        <authorList>
            <person name="St John E."/>
            <person name="Liu Y."/>
            <person name="Podar M."/>
            <person name="Stott M.B."/>
            <person name="Meneghin J."/>
            <person name="Chen Z."/>
            <person name="Lagutin K."/>
            <person name="Mitchell K."/>
            <person name="Reysenbach A.L."/>
        </authorList>
    </citation>
    <scope>NUCLEOTIDE SEQUENCE [LARGE SCALE GENOMIC DNA]</scope>
    <source>
        <strain evidence="8">NZ3</strain>
    </source>
</reference>
<evidence type="ECO:0000313" key="8">
    <source>
        <dbReference type="EMBL" id="PUA32457.1"/>
    </source>
</evidence>
<dbReference type="GO" id="GO:0000724">
    <property type="term" value="P:double-strand break repair via homologous recombination"/>
    <property type="evidence" value="ECO:0007669"/>
    <property type="project" value="TreeGrafter"/>
</dbReference>
<keyword evidence="2" id="KW-0255">Endonuclease</keyword>
<dbReference type="GO" id="GO:0003697">
    <property type="term" value="F:single-stranded DNA binding"/>
    <property type="evidence" value="ECO:0007669"/>
    <property type="project" value="TreeGrafter"/>
</dbReference>
<dbReference type="GO" id="GO:0000014">
    <property type="term" value="F:single-stranded DNA endodeoxyribonuclease activity"/>
    <property type="evidence" value="ECO:0007669"/>
    <property type="project" value="TreeGrafter"/>
</dbReference>
<dbReference type="InterPro" id="IPR011335">
    <property type="entry name" value="Restrct_endonuc-II-like"/>
</dbReference>
<evidence type="ECO:0000256" key="3">
    <source>
        <dbReference type="ARBA" id="ARBA00022763"/>
    </source>
</evidence>
<dbReference type="PANTHER" id="PTHR10150:SF0">
    <property type="entry name" value="DNA REPAIR ENDONUCLEASE XPF"/>
    <property type="match status" value="1"/>
</dbReference>
<evidence type="ECO:0000256" key="4">
    <source>
        <dbReference type="ARBA" id="ARBA00022801"/>
    </source>
</evidence>
<evidence type="ECO:0000313" key="9">
    <source>
        <dbReference type="Proteomes" id="UP000244093"/>
    </source>
</evidence>
<dbReference type="EMBL" id="NBVN01000004">
    <property type="protein sequence ID" value="PUA32457.1"/>
    <property type="molecule type" value="Genomic_DNA"/>
</dbReference>
<organism evidence="8 9">
    <name type="scientific">Zestosphaera tikiterensis</name>
    <dbReference type="NCBI Taxonomy" id="1973259"/>
    <lineage>
        <taxon>Archaea</taxon>
        <taxon>Thermoproteota</taxon>
        <taxon>Thermoprotei</taxon>
        <taxon>Desulfurococcales</taxon>
        <taxon>Desulfurococcaceae</taxon>
        <taxon>Zestosphaera</taxon>
    </lineage>
</organism>